<keyword evidence="1" id="KW-0175">Coiled coil</keyword>
<organism evidence="2 3">
    <name type="scientific">Brassicogethes aeneus</name>
    <name type="common">Rape pollen beetle</name>
    <name type="synonym">Meligethes aeneus</name>
    <dbReference type="NCBI Taxonomy" id="1431903"/>
    <lineage>
        <taxon>Eukaryota</taxon>
        <taxon>Metazoa</taxon>
        <taxon>Ecdysozoa</taxon>
        <taxon>Arthropoda</taxon>
        <taxon>Hexapoda</taxon>
        <taxon>Insecta</taxon>
        <taxon>Pterygota</taxon>
        <taxon>Neoptera</taxon>
        <taxon>Endopterygota</taxon>
        <taxon>Coleoptera</taxon>
        <taxon>Polyphaga</taxon>
        <taxon>Cucujiformia</taxon>
        <taxon>Nitidulidae</taxon>
        <taxon>Meligethinae</taxon>
        <taxon>Brassicogethes</taxon>
    </lineage>
</organism>
<proteinExistence type="predicted"/>
<evidence type="ECO:0000313" key="3">
    <source>
        <dbReference type="Proteomes" id="UP001154078"/>
    </source>
</evidence>
<name>A0A9P0B204_BRAAE</name>
<accession>A0A9P0B204</accession>
<protein>
    <submittedName>
        <fullName evidence="2">Uncharacterized protein</fullName>
    </submittedName>
</protein>
<reference evidence="2" key="1">
    <citation type="submission" date="2021-12" db="EMBL/GenBank/DDBJ databases">
        <authorList>
            <person name="King R."/>
        </authorList>
    </citation>
    <scope>NUCLEOTIDE SEQUENCE</scope>
</reference>
<sequence length="269" mass="30316">MQPTWDTIQTNFNSLKDEAVESLKRTSEMAKTQIINVKDETIAKFKALENDTTSETEPIDCVNQEACEKIEHILYTASQSLLLLNEESGDIIKGIMIAMAEYFGGSPTKMERSIDVILGFLGRVALEVIRNLKQAVKDIKRDLEVASKAAKKANKKNKKLLVQMRITPEDIKDNSKTAYAKIDHIIGNIRKALKELEDKLVKNYNTFMIVLDPFDTNTAKDIKKSLQGFVAKTSKHIKKIESEIKSEAKIMKKEVDKAASNAIKNIKNK</sequence>
<dbReference type="AlphaFoldDB" id="A0A9P0B204"/>
<dbReference type="Proteomes" id="UP001154078">
    <property type="component" value="Chromosome 3"/>
</dbReference>
<feature type="coiled-coil region" evidence="1">
    <location>
        <begin position="129"/>
        <end position="163"/>
    </location>
</feature>
<keyword evidence="3" id="KW-1185">Reference proteome</keyword>
<evidence type="ECO:0000313" key="2">
    <source>
        <dbReference type="EMBL" id="CAH0553629.1"/>
    </source>
</evidence>
<dbReference type="EMBL" id="OV121134">
    <property type="protein sequence ID" value="CAH0553629.1"/>
    <property type="molecule type" value="Genomic_DNA"/>
</dbReference>
<dbReference type="OrthoDB" id="10630130at2759"/>
<evidence type="ECO:0000256" key="1">
    <source>
        <dbReference type="SAM" id="Coils"/>
    </source>
</evidence>
<gene>
    <name evidence="2" type="ORF">MELIAE_LOCUS5576</name>
</gene>